<dbReference type="Proteomes" id="UP000001436">
    <property type="component" value="Chromosome"/>
</dbReference>
<dbReference type="HOGENOM" id="CLU_2247872_0_0_4"/>
<reference evidence="1 2" key="1">
    <citation type="journal article" date="2002" name="Nature">
        <title>Genome sequence of the plant pathogen Ralstonia solanacearum.</title>
        <authorList>
            <person name="Salanoubat M."/>
            <person name="Genin S."/>
            <person name="Artiguenave F."/>
            <person name="Gouzy J."/>
            <person name="Mangenot S."/>
            <person name="Arlat M."/>
            <person name="Billault A."/>
            <person name="Brottier P."/>
            <person name="Camus J.C."/>
            <person name="Cattolico L."/>
            <person name="Chandler M."/>
            <person name="Choisne N."/>
            <person name="Claudel-Renard C."/>
            <person name="Cunnac S."/>
            <person name="Demange N."/>
            <person name="Gaspin C."/>
            <person name="Lavie M."/>
            <person name="Moisan A."/>
            <person name="Robert C."/>
            <person name="Saurin W."/>
            <person name="Schiex T."/>
            <person name="Siguier P."/>
            <person name="Thebault P."/>
            <person name="Whalen M."/>
            <person name="Wincker P."/>
            <person name="Levy M."/>
            <person name="Weissenbach J."/>
            <person name="Boucher C.A."/>
        </authorList>
    </citation>
    <scope>NUCLEOTIDE SEQUENCE [LARGE SCALE GENOMIC DNA]</scope>
    <source>
        <strain evidence="2">ATCC BAA-1114 / GMI1000</strain>
    </source>
</reference>
<keyword evidence="2" id="KW-1185">Reference proteome</keyword>
<dbReference type="EMBL" id="AL646052">
    <property type="protein sequence ID" value="CAD16191.1"/>
    <property type="molecule type" value="Genomic_DNA"/>
</dbReference>
<protein>
    <submittedName>
        <fullName evidence="1">Uncharacterized protein</fullName>
    </submittedName>
</protein>
<accession>Q8XWJ0</accession>
<dbReference type="KEGG" id="rso:RSc2484"/>
<dbReference type="RefSeq" id="WP_011002401.1">
    <property type="nucleotide sequence ID" value="NC_003295.1"/>
</dbReference>
<sequence length="104" mass="11493">MAKTITSNDLRALSNVIPFPNAAATPVVQMRRRGRLPASVTRLADARASKVADRAKLRAEFRALCAADGRQSSLSDKLLDHLFDILDEFVEGEKRRARKSSRGD</sequence>
<evidence type="ECO:0000313" key="1">
    <source>
        <dbReference type="EMBL" id="CAD16191.1"/>
    </source>
</evidence>
<dbReference type="PATRIC" id="fig|267608.8.peg.2526"/>
<dbReference type="AlphaFoldDB" id="Q8XWJ0"/>
<organism evidence="1 2">
    <name type="scientific">Ralstonia nicotianae (strain ATCC BAA-1114 / GMI1000)</name>
    <name type="common">Ralstonia solanacearum</name>
    <dbReference type="NCBI Taxonomy" id="267608"/>
    <lineage>
        <taxon>Bacteria</taxon>
        <taxon>Pseudomonadati</taxon>
        <taxon>Pseudomonadota</taxon>
        <taxon>Betaproteobacteria</taxon>
        <taxon>Burkholderiales</taxon>
        <taxon>Burkholderiaceae</taxon>
        <taxon>Ralstonia</taxon>
        <taxon>Ralstonia solanacearum species complex</taxon>
    </lineage>
</organism>
<dbReference type="EnsemblBacteria" id="CAD16191">
    <property type="protein sequence ID" value="CAD16191"/>
    <property type="gene ID" value="RSc2484"/>
</dbReference>
<name>Q8XWJ0_RALN1</name>
<dbReference type="STRING" id="267608.RSc2484"/>
<gene>
    <name evidence="1" type="ordered locus">RSc2484</name>
</gene>
<evidence type="ECO:0000313" key="2">
    <source>
        <dbReference type="Proteomes" id="UP000001436"/>
    </source>
</evidence>
<proteinExistence type="predicted"/>